<reference evidence="1 2" key="1">
    <citation type="journal article" date="2010" name="J. Bacteriol.">
        <title>The genetic basis of laboratory adaptation in Caulobacter crescentus.</title>
        <authorList>
            <person name="Marks M.E."/>
            <person name="Castro-Rojas C.M."/>
            <person name="Teiling C."/>
            <person name="Du L."/>
            <person name="Kapatral V."/>
            <person name="Walunas T.L."/>
            <person name="Crosson S."/>
        </authorList>
    </citation>
    <scope>NUCLEOTIDE SEQUENCE [LARGE SCALE GENOMIC DNA]</scope>
    <source>
        <strain evidence="2">NA1000 / CB15N</strain>
    </source>
</reference>
<dbReference type="RefSeq" id="WP_015923269.1">
    <property type="nucleotide sequence ID" value="NC_011916.1"/>
</dbReference>
<keyword evidence="2" id="KW-1185">Reference proteome</keyword>
<organism evidence="1 2">
    <name type="scientific">Caulobacter vibrioides (strain NA1000 / CB15N)</name>
    <name type="common">Caulobacter crescentus</name>
    <dbReference type="NCBI Taxonomy" id="565050"/>
    <lineage>
        <taxon>Bacteria</taxon>
        <taxon>Pseudomonadati</taxon>
        <taxon>Pseudomonadota</taxon>
        <taxon>Alphaproteobacteria</taxon>
        <taxon>Caulobacterales</taxon>
        <taxon>Caulobacteraceae</taxon>
        <taxon>Caulobacter</taxon>
    </lineage>
</organism>
<evidence type="ECO:0000313" key="2">
    <source>
        <dbReference type="Proteomes" id="UP000001364"/>
    </source>
</evidence>
<gene>
    <name evidence="1" type="ordered locus">CCNA_03525</name>
</gene>
<dbReference type="EMBL" id="CP001340">
    <property type="protein sequence ID" value="ACL96990.1"/>
    <property type="molecule type" value="Genomic_DNA"/>
</dbReference>
<evidence type="ECO:0000313" key="1">
    <source>
        <dbReference type="EMBL" id="ACL96990.1"/>
    </source>
</evidence>
<dbReference type="Proteomes" id="UP000001364">
    <property type="component" value="Chromosome"/>
</dbReference>
<protein>
    <submittedName>
        <fullName evidence="1">Uncharacterized protein</fullName>
    </submittedName>
</protein>
<dbReference type="KEGG" id="ccs:CCNA_03525"/>
<accession>A0A0H3CCG9</accession>
<proteinExistence type="predicted"/>
<name>A0A0H3CCG9_CAUVN</name>
<dbReference type="HOGENOM" id="CLU_2128992_0_0_5"/>
<dbReference type="GeneID" id="7332523"/>
<dbReference type="AlphaFoldDB" id="A0A0H3CCG9"/>
<sequence>MRSNCGRVNSLIIGDVGHGFLRASLADAGAMVALPRVKSALIRGFDQGGAMSRSGCPRRPFPVLDRAWRAWALAPAQAVACETLSRVVFSPPNWGRRGRFDQMGGQFPPLVTF</sequence>
<dbReference type="RefSeq" id="YP_002518898.1">
    <property type="nucleotide sequence ID" value="NC_011916.1"/>
</dbReference>